<accession>A0A1C7MNV5</accession>
<comment type="caution">
    <text evidence="1">The sequence shown here is derived from an EMBL/GenBank/DDBJ whole genome shotgun (WGS) entry which is preliminary data.</text>
</comment>
<reference evidence="1 2" key="1">
    <citation type="submission" date="2016-03" db="EMBL/GenBank/DDBJ databases">
        <title>Whole genome sequencing of Grifola frondosa 9006-11.</title>
        <authorList>
            <person name="Min B."/>
            <person name="Park H."/>
            <person name="Kim J.-G."/>
            <person name="Cho H."/>
            <person name="Oh Y.-L."/>
            <person name="Kong W.-S."/>
            <person name="Choi I.-G."/>
        </authorList>
    </citation>
    <scope>NUCLEOTIDE SEQUENCE [LARGE SCALE GENOMIC DNA]</scope>
    <source>
        <strain evidence="1 2">9006-11</strain>
    </source>
</reference>
<gene>
    <name evidence="1" type="ORF">A0H81_01739</name>
</gene>
<evidence type="ECO:0000313" key="1">
    <source>
        <dbReference type="EMBL" id="OBZ78109.1"/>
    </source>
</evidence>
<dbReference type="Proteomes" id="UP000092993">
    <property type="component" value="Unassembled WGS sequence"/>
</dbReference>
<sequence length="94" mass="10340">MWTFLQCVRSELLTACYPRAQTPKAPGLADIDALDIDPPSTLTRLCLNDSFDHAASISVIRRIGYCWNHVRTIGISRHAQAFDGGLAIGRVLIS</sequence>
<dbReference type="EMBL" id="LUGG01000002">
    <property type="protein sequence ID" value="OBZ78109.1"/>
    <property type="molecule type" value="Genomic_DNA"/>
</dbReference>
<name>A0A1C7MNV5_GRIFR</name>
<proteinExistence type="predicted"/>
<dbReference type="AlphaFoldDB" id="A0A1C7MNV5"/>
<organism evidence="1 2">
    <name type="scientific">Grifola frondosa</name>
    <name type="common">Maitake</name>
    <name type="synonym">Polyporus frondosus</name>
    <dbReference type="NCBI Taxonomy" id="5627"/>
    <lineage>
        <taxon>Eukaryota</taxon>
        <taxon>Fungi</taxon>
        <taxon>Dikarya</taxon>
        <taxon>Basidiomycota</taxon>
        <taxon>Agaricomycotina</taxon>
        <taxon>Agaricomycetes</taxon>
        <taxon>Polyporales</taxon>
        <taxon>Grifolaceae</taxon>
        <taxon>Grifola</taxon>
    </lineage>
</organism>
<keyword evidence="2" id="KW-1185">Reference proteome</keyword>
<evidence type="ECO:0000313" key="2">
    <source>
        <dbReference type="Proteomes" id="UP000092993"/>
    </source>
</evidence>
<protein>
    <submittedName>
        <fullName evidence="1">Uncharacterized protein</fullName>
    </submittedName>
</protein>